<dbReference type="AlphaFoldDB" id="A0A964T7M6"/>
<dbReference type="OrthoDB" id="9809784at2"/>
<sequence length="414" mass="44633">MQSSEIDRVLAAVSPERILDLERAVIRIPSPTFEEGVLAGFLASYLSDLGLEVEIMEVRDPDDPGRTTRQTIARLKGGDGPSLMLNGHMDPVVSMSGWTVDPFGAKYEDGWIWGAGAHDDKGGLVAAIGAIEAIVRSGVALQGEIVLCAVACHKAGGLGTKALLKAGVRADMCINMEHSANTIATTIVGQVRPRLVFRGTGLFFRYSPEAKAGYFNPIEQLALMVARLGPSLEPHAPGSWLSFEPHPDLPGFPLHRFDAVAKSHYGRECTLAMQVRTVPGQTPDGIRRDLERVVAELKALHPTFDCEVQVPDDPERDQHLVHPSEIARDHPLPVAMAEGFRRASNREPELGGGLRIGNTGDGNVLSAAGIPSVQFGPGDIRNYPEWPAPDERVELRELVEAAKTIAFAACRICG</sequence>
<dbReference type="RefSeq" id="WP_161141909.1">
    <property type="nucleotide sequence ID" value="NZ_SPKJ01000081.1"/>
</dbReference>
<dbReference type="EMBL" id="SPKJ01000081">
    <property type="protein sequence ID" value="MYZ49570.1"/>
    <property type="molecule type" value="Genomic_DNA"/>
</dbReference>
<name>A0A964T7M6_9HYPH</name>
<dbReference type="GO" id="GO:0016787">
    <property type="term" value="F:hydrolase activity"/>
    <property type="evidence" value="ECO:0007669"/>
    <property type="project" value="InterPro"/>
</dbReference>
<organism evidence="2 3">
    <name type="scientific">Propylenella binzhouense</name>
    <dbReference type="NCBI Taxonomy" id="2555902"/>
    <lineage>
        <taxon>Bacteria</taxon>
        <taxon>Pseudomonadati</taxon>
        <taxon>Pseudomonadota</taxon>
        <taxon>Alphaproteobacteria</taxon>
        <taxon>Hyphomicrobiales</taxon>
        <taxon>Propylenellaceae</taxon>
        <taxon>Propylenella</taxon>
    </lineage>
</organism>
<evidence type="ECO:0000313" key="2">
    <source>
        <dbReference type="EMBL" id="MYZ49570.1"/>
    </source>
</evidence>
<dbReference type="Pfam" id="PF01546">
    <property type="entry name" value="Peptidase_M20"/>
    <property type="match status" value="1"/>
</dbReference>
<accession>A0A964T7M6</accession>
<proteinExistence type="predicted"/>
<keyword evidence="1" id="KW-0378">Hydrolase</keyword>
<dbReference type="Proteomes" id="UP000773614">
    <property type="component" value="Unassembled WGS sequence"/>
</dbReference>
<dbReference type="Gene3D" id="3.40.630.10">
    <property type="entry name" value="Zn peptidases"/>
    <property type="match status" value="2"/>
</dbReference>
<dbReference type="PANTHER" id="PTHR43808">
    <property type="entry name" value="ACETYLORNITHINE DEACETYLASE"/>
    <property type="match status" value="1"/>
</dbReference>
<evidence type="ECO:0000313" key="3">
    <source>
        <dbReference type="Proteomes" id="UP000773614"/>
    </source>
</evidence>
<gene>
    <name evidence="2" type="ORF">E4O86_17815</name>
</gene>
<dbReference type="InterPro" id="IPR050072">
    <property type="entry name" value="Peptidase_M20A"/>
</dbReference>
<dbReference type="InterPro" id="IPR002933">
    <property type="entry name" value="Peptidase_M20"/>
</dbReference>
<comment type="caution">
    <text evidence="2">The sequence shown here is derived from an EMBL/GenBank/DDBJ whole genome shotgun (WGS) entry which is preliminary data.</text>
</comment>
<dbReference type="SUPFAM" id="SSF53187">
    <property type="entry name" value="Zn-dependent exopeptidases"/>
    <property type="match status" value="1"/>
</dbReference>
<keyword evidence="3" id="KW-1185">Reference proteome</keyword>
<reference evidence="2" key="1">
    <citation type="submission" date="2019-03" db="EMBL/GenBank/DDBJ databases">
        <title>Afifella sp. nov., isolated from activated sludge.</title>
        <authorList>
            <person name="Li Q."/>
            <person name="Liu Y."/>
        </authorList>
    </citation>
    <scope>NUCLEOTIDE SEQUENCE</scope>
    <source>
        <strain evidence="2">L72</strain>
    </source>
</reference>
<protein>
    <submittedName>
        <fullName evidence="2">M20 family peptidase</fullName>
    </submittedName>
</protein>
<evidence type="ECO:0000256" key="1">
    <source>
        <dbReference type="ARBA" id="ARBA00022801"/>
    </source>
</evidence>